<dbReference type="eggNOG" id="COG5501">
    <property type="taxonomic scope" value="Bacteria"/>
</dbReference>
<evidence type="ECO:0000256" key="1">
    <source>
        <dbReference type="SAM" id="SignalP"/>
    </source>
</evidence>
<dbReference type="NCBIfam" id="TIGR04488">
    <property type="entry name" value="SoxY_true_GGCGG"/>
    <property type="match status" value="1"/>
</dbReference>
<dbReference type="InterPro" id="IPR038162">
    <property type="entry name" value="SoxY_sf"/>
</dbReference>
<name>H8GQG5_METAL</name>
<accession>H8GQG5</accession>
<keyword evidence="1" id="KW-0732">Signal</keyword>
<protein>
    <submittedName>
        <fullName evidence="3">Putative secreted protein</fullName>
    </submittedName>
</protein>
<dbReference type="Gene3D" id="2.60.40.2470">
    <property type="entry name" value="SoxY domain"/>
    <property type="match status" value="1"/>
</dbReference>
<feature type="domain" description="Ig-like SoxY" evidence="2">
    <location>
        <begin position="50"/>
        <end position="153"/>
    </location>
</feature>
<dbReference type="PROSITE" id="PS51318">
    <property type="entry name" value="TAT"/>
    <property type="match status" value="1"/>
</dbReference>
<dbReference type="EMBL" id="CM001475">
    <property type="protein sequence ID" value="EIC29792.1"/>
    <property type="molecule type" value="Genomic_DNA"/>
</dbReference>
<dbReference type="Pfam" id="PF13501">
    <property type="entry name" value="SoxY"/>
    <property type="match status" value="1"/>
</dbReference>
<dbReference type="AlphaFoldDB" id="H8GQG5"/>
<dbReference type="InterPro" id="IPR032711">
    <property type="entry name" value="SoxY"/>
</dbReference>
<gene>
    <name evidence="3" type="ORF">Metal_2032</name>
</gene>
<evidence type="ECO:0000313" key="3">
    <source>
        <dbReference type="EMBL" id="EIC29792.1"/>
    </source>
</evidence>
<proteinExistence type="predicted"/>
<feature type="signal peptide" evidence="1">
    <location>
        <begin position="1"/>
        <end position="20"/>
    </location>
</feature>
<dbReference type="STRING" id="686340.Metal_2032"/>
<reference evidence="3 4" key="1">
    <citation type="journal article" date="2013" name="Genome Announc.">
        <title>Genome Sequence of the Obligate Gammaproteobacterial Methanotroph Methylomicrobium album Strain BG8.</title>
        <authorList>
            <person name="Kits K.D."/>
            <person name="Kalyuzhnaya M.G."/>
            <person name="Klotz M.G."/>
            <person name="Jetten M.S."/>
            <person name="Op den Camp H.J."/>
            <person name="Vuilleumier S."/>
            <person name="Bringel F."/>
            <person name="Dispirito A.A."/>
            <person name="Murrell J.C."/>
            <person name="Bruce D."/>
            <person name="Cheng J.F."/>
            <person name="Copeland A."/>
            <person name="Goodwin L."/>
            <person name="Hauser L."/>
            <person name="Lajus A."/>
            <person name="Land M.L."/>
            <person name="Lapidus A."/>
            <person name="Lucas S."/>
            <person name="Medigue C."/>
            <person name="Pitluck S."/>
            <person name="Woyke T."/>
            <person name="Zeytun A."/>
            <person name="Stein L.Y."/>
        </authorList>
    </citation>
    <scope>NUCLEOTIDE SEQUENCE [LARGE SCALE GENOMIC DNA]</scope>
    <source>
        <strain evidence="3 4">BG8</strain>
    </source>
</reference>
<dbReference type="Proteomes" id="UP000005090">
    <property type="component" value="Chromosome"/>
</dbReference>
<organism evidence="3 4">
    <name type="scientific">Methylomicrobium album BG8</name>
    <dbReference type="NCBI Taxonomy" id="686340"/>
    <lineage>
        <taxon>Bacteria</taxon>
        <taxon>Pseudomonadati</taxon>
        <taxon>Pseudomonadota</taxon>
        <taxon>Gammaproteobacteria</taxon>
        <taxon>Methylococcales</taxon>
        <taxon>Methylococcaceae</taxon>
        <taxon>Methylomicrobium</taxon>
    </lineage>
</organism>
<dbReference type="InterPro" id="IPR016568">
    <property type="entry name" value="Sulphur_oxidation_SoxY"/>
</dbReference>
<dbReference type="InterPro" id="IPR006311">
    <property type="entry name" value="TAT_signal"/>
</dbReference>
<evidence type="ECO:0000313" key="4">
    <source>
        <dbReference type="Proteomes" id="UP000005090"/>
    </source>
</evidence>
<evidence type="ECO:0000259" key="2">
    <source>
        <dbReference type="Pfam" id="PF13501"/>
    </source>
</evidence>
<sequence length="155" mass="16473">MTTRRSFLKKSLAFSAGSFASTLGLLAPLKVFAEWRTENFKQGPLEESLKRSFKDQKITESKDIEIKIPLIAENGAIVPITVSSSLPGVSTVSIFVAKNPVPLAACFELSPDLDPVVSARLKMAETSEVIAVAETSGGLYSARQLVKVTIGGCGG</sequence>
<dbReference type="PIRSF" id="PIRSF010312">
    <property type="entry name" value="Sulphur_oxidation_SoxY"/>
    <property type="match status" value="1"/>
</dbReference>
<dbReference type="RefSeq" id="WP_005371945.1">
    <property type="nucleotide sequence ID" value="NZ_CM001475.1"/>
</dbReference>
<keyword evidence="4" id="KW-1185">Reference proteome</keyword>
<feature type="chain" id="PRO_5003613745" evidence="1">
    <location>
        <begin position="21"/>
        <end position="155"/>
    </location>
</feature>
<dbReference type="HOGENOM" id="CLU_118521_0_0_6"/>